<evidence type="ECO:0000313" key="5">
    <source>
        <dbReference type="EMBL" id="RWR73845.1"/>
    </source>
</evidence>
<dbReference type="InterPro" id="IPR033734">
    <property type="entry name" value="Jacalin-like_lectin_dom_plant"/>
</dbReference>
<reference evidence="5 6" key="1">
    <citation type="journal article" date="2019" name="Nat. Plants">
        <title>Stout camphor tree genome fills gaps in understanding of flowering plant genome evolution.</title>
        <authorList>
            <person name="Chaw S.M."/>
            <person name="Liu Y.C."/>
            <person name="Wu Y.W."/>
            <person name="Wang H.Y."/>
            <person name="Lin C.I."/>
            <person name="Wu C.S."/>
            <person name="Ke H.M."/>
            <person name="Chang L.Y."/>
            <person name="Hsu C.Y."/>
            <person name="Yang H.T."/>
            <person name="Sudianto E."/>
            <person name="Hsu M.H."/>
            <person name="Wu K.P."/>
            <person name="Wang L.N."/>
            <person name="Leebens-Mack J.H."/>
            <person name="Tsai I.J."/>
        </authorList>
    </citation>
    <scope>NUCLEOTIDE SEQUENCE [LARGE SCALE GENOMIC DNA]</scope>
    <source>
        <strain evidence="6">cv. Chaw 1501</strain>
        <tissue evidence="5">Young leaves</tissue>
    </source>
</reference>
<evidence type="ECO:0000256" key="1">
    <source>
        <dbReference type="ARBA" id="ARBA00006568"/>
    </source>
</evidence>
<keyword evidence="2 5" id="KW-0430">Lectin</keyword>
<organism evidence="5 6">
    <name type="scientific">Cinnamomum micranthum f. kanehirae</name>
    <dbReference type="NCBI Taxonomy" id="337451"/>
    <lineage>
        <taxon>Eukaryota</taxon>
        <taxon>Viridiplantae</taxon>
        <taxon>Streptophyta</taxon>
        <taxon>Embryophyta</taxon>
        <taxon>Tracheophyta</taxon>
        <taxon>Spermatophyta</taxon>
        <taxon>Magnoliopsida</taxon>
        <taxon>Magnoliidae</taxon>
        <taxon>Laurales</taxon>
        <taxon>Lauraceae</taxon>
        <taxon>Cinnamomum</taxon>
    </lineage>
</organism>
<dbReference type="AlphaFoldDB" id="A0A3S3M5Y8"/>
<comment type="similarity">
    <text evidence="1">Belongs to the jacalin lectin family.</text>
</comment>
<dbReference type="SUPFAM" id="SSF51101">
    <property type="entry name" value="Mannose-binding lectins"/>
    <property type="match status" value="2"/>
</dbReference>
<dbReference type="PANTHER" id="PTHR47293">
    <property type="entry name" value="JACALIN-RELATED LECTIN 3"/>
    <property type="match status" value="1"/>
</dbReference>
<sequence>MSNVTNGKKPISVGPLGGDGGSQFDDGVYTGIRQLVVVHGAAIDSIQIKYYKKGSSVWSDKHGGGGGGGSAGTRIEKIRLDYPDEVLTSLSGYFGSIANGSPIIVQSLAFESNRAKYGPYGRQQGTHFSLPMTGCKIVGFHGRCGCYLDSIGVHLKPLQKPYLSNSLLPAQIGYNVVGEKEDNKKVPGNSSSRQSSDTKEFTASRQLSKLYCVRQINLSTDRFAIVCIEVMYDKHGQKIRGSKHGSPGYIGYPLKEHQIIFNYPHEVLTHISGYHGSLIMSFGIAPTVIKSLTFHTTKRKYGPFGEEKGIFFSSSNIKAGMIVGFHGSNGMYLNSIGVHVLEEKFPSPKPSLPKRGLGGEEVQFEYPNEVLSYNSVVIIAPSTEMRGPK</sequence>
<dbReference type="FunFam" id="2.100.10.30:FF:000001">
    <property type="entry name" value="Jacalin-related lectin 33"/>
    <property type="match status" value="1"/>
</dbReference>
<dbReference type="InterPro" id="IPR001229">
    <property type="entry name" value="Jacalin-like_lectin_dom"/>
</dbReference>
<dbReference type="Pfam" id="PF01419">
    <property type="entry name" value="Jacalin"/>
    <property type="match status" value="2"/>
</dbReference>
<dbReference type="GO" id="GO:0030246">
    <property type="term" value="F:carbohydrate binding"/>
    <property type="evidence" value="ECO:0007669"/>
    <property type="project" value="UniProtKB-KW"/>
</dbReference>
<accession>A0A3S3M5Y8</accession>
<comment type="caution">
    <text evidence="5">The sequence shown here is derived from an EMBL/GenBank/DDBJ whole genome shotgun (WGS) entry which is preliminary data.</text>
</comment>
<dbReference type="EMBL" id="QPKB01000001">
    <property type="protein sequence ID" value="RWR73845.1"/>
    <property type="molecule type" value="Genomic_DNA"/>
</dbReference>
<dbReference type="SMART" id="SM00915">
    <property type="entry name" value="Jacalin"/>
    <property type="match status" value="2"/>
</dbReference>
<keyword evidence="6" id="KW-1185">Reference proteome</keyword>
<dbReference type="InterPro" id="IPR036404">
    <property type="entry name" value="Jacalin-like_lectin_dom_sf"/>
</dbReference>
<name>A0A3S3M5Y8_9MAGN</name>
<feature type="region of interest" description="Disordered" evidence="3">
    <location>
        <begin position="179"/>
        <end position="200"/>
    </location>
</feature>
<evidence type="ECO:0000259" key="4">
    <source>
        <dbReference type="PROSITE" id="PS51752"/>
    </source>
</evidence>
<evidence type="ECO:0000256" key="3">
    <source>
        <dbReference type="SAM" id="MobiDB-lite"/>
    </source>
</evidence>
<evidence type="ECO:0000313" key="6">
    <source>
        <dbReference type="Proteomes" id="UP000283530"/>
    </source>
</evidence>
<dbReference type="PROSITE" id="PS51752">
    <property type="entry name" value="JACALIN_LECTIN"/>
    <property type="match status" value="2"/>
</dbReference>
<feature type="domain" description="Jacalin-type lectin" evidence="4">
    <location>
        <begin position="10"/>
        <end position="157"/>
    </location>
</feature>
<dbReference type="PANTHER" id="PTHR47293:SF68">
    <property type="entry name" value="JACALIN-RELATED LECTIN 3"/>
    <property type="match status" value="1"/>
</dbReference>
<protein>
    <submittedName>
        <fullName evidence="5">Jacalin-related lectin 3 isoform X1</fullName>
    </submittedName>
</protein>
<dbReference type="CDD" id="cd09612">
    <property type="entry name" value="Jacalin"/>
    <property type="match status" value="2"/>
</dbReference>
<proteinExistence type="inferred from homology"/>
<dbReference type="OrthoDB" id="2415936at2759"/>
<gene>
    <name evidence="5" type="ORF">CKAN_00215200</name>
</gene>
<evidence type="ECO:0000256" key="2">
    <source>
        <dbReference type="ARBA" id="ARBA00022734"/>
    </source>
</evidence>
<feature type="domain" description="Jacalin-type lectin" evidence="4">
    <location>
        <begin position="182"/>
        <end position="342"/>
    </location>
</feature>
<dbReference type="Gene3D" id="2.100.10.30">
    <property type="entry name" value="Jacalin-like lectin domain"/>
    <property type="match status" value="2"/>
</dbReference>
<dbReference type="Proteomes" id="UP000283530">
    <property type="component" value="Unassembled WGS sequence"/>
</dbReference>